<dbReference type="PANTHER" id="PTHR47074:SF11">
    <property type="entry name" value="REVERSE TRANSCRIPTASE-LIKE PROTEIN"/>
    <property type="match status" value="1"/>
</dbReference>
<dbReference type="GO" id="GO:0003676">
    <property type="term" value="F:nucleic acid binding"/>
    <property type="evidence" value="ECO:0007669"/>
    <property type="project" value="InterPro"/>
</dbReference>
<proteinExistence type="predicted"/>
<dbReference type="CDD" id="cd06222">
    <property type="entry name" value="RNase_H_like"/>
    <property type="match status" value="1"/>
</dbReference>
<evidence type="ECO:0000256" key="1">
    <source>
        <dbReference type="SAM" id="MobiDB-lite"/>
    </source>
</evidence>
<dbReference type="EMBL" id="JACEFO010000400">
    <property type="protein sequence ID" value="KAF8772422.1"/>
    <property type="molecule type" value="Genomic_DNA"/>
</dbReference>
<dbReference type="PANTHER" id="PTHR47074">
    <property type="entry name" value="BNAC02G40300D PROTEIN"/>
    <property type="match status" value="1"/>
</dbReference>
<evidence type="ECO:0000313" key="4">
    <source>
        <dbReference type="Proteomes" id="UP000636709"/>
    </source>
</evidence>
<dbReference type="InterPro" id="IPR012337">
    <property type="entry name" value="RNaseH-like_sf"/>
</dbReference>
<dbReference type="Proteomes" id="UP000636709">
    <property type="component" value="Unassembled WGS sequence"/>
</dbReference>
<dbReference type="GO" id="GO:0004523">
    <property type="term" value="F:RNA-DNA hybrid ribonuclease activity"/>
    <property type="evidence" value="ECO:0007669"/>
    <property type="project" value="InterPro"/>
</dbReference>
<accession>A0A835FRE5</accession>
<feature type="domain" description="RNase H type-1" evidence="2">
    <location>
        <begin position="70"/>
        <end position="191"/>
    </location>
</feature>
<organism evidence="3 4">
    <name type="scientific">Digitaria exilis</name>
    <dbReference type="NCBI Taxonomy" id="1010633"/>
    <lineage>
        <taxon>Eukaryota</taxon>
        <taxon>Viridiplantae</taxon>
        <taxon>Streptophyta</taxon>
        <taxon>Embryophyta</taxon>
        <taxon>Tracheophyta</taxon>
        <taxon>Spermatophyta</taxon>
        <taxon>Magnoliopsida</taxon>
        <taxon>Liliopsida</taxon>
        <taxon>Poales</taxon>
        <taxon>Poaceae</taxon>
        <taxon>PACMAD clade</taxon>
        <taxon>Panicoideae</taxon>
        <taxon>Panicodae</taxon>
        <taxon>Paniceae</taxon>
        <taxon>Anthephorinae</taxon>
        <taxon>Digitaria</taxon>
    </lineage>
</organism>
<evidence type="ECO:0000313" key="3">
    <source>
        <dbReference type="EMBL" id="KAF8772422.1"/>
    </source>
</evidence>
<reference evidence="3" key="1">
    <citation type="submission" date="2020-07" db="EMBL/GenBank/DDBJ databases">
        <title>Genome sequence and genetic diversity analysis of an under-domesticated orphan crop, white fonio (Digitaria exilis).</title>
        <authorList>
            <person name="Bennetzen J.L."/>
            <person name="Chen S."/>
            <person name="Ma X."/>
            <person name="Wang X."/>
            <person name="Yssel A.E.J."/>
            <person name="Chaluvadi S.R."/>
            <person name="Johnson M."/>
            <person name="Gangashetty P."/>
            <person name="Hamidou F."/>
            <person name="Sanogo M.D."/>
            <person name="Zwaenepoel A."/>
            <person name="Wallace J."/>
            <person name="Van De Peer Y."/>
            <person name="Van Deynze A."/>
        </authorList>
    </citation>
    <scope>NUCLEOTIDE SEQUENCE</scope>
    <source>
        <tissue evidence="3">Leaves</tissue>
    </source>
</reference>
<sequence length="193" mass="20884">MKAGESVSVEGSVVFLTRYRVSIACPTTAGGGGHEGETESSQIHRLQRPEAGAPREEMETQRAVLALKVNVDGAFCLETGDAGLGVVVRDDAGQPLLMASRRIFHCRDAEEAEALACLEGVRMSSRCLDRDVVLESVCSSVIKMLVEKGPNRSLVAPIILDMERESSCLKSVEFVKVGREQNKMAHELAQVAR</sequence>
<dbReference type="Pfam" id="PF13456">
    <property type="entry name" value="RVT_3"/>
    <property type="match status" value="1"/>
</dbReference>
<name>A0A835FRE5_9POAL</name>
<dbReference type="InterPro" id="IPR044730">
    <property type="entry name" value="RNase_H-like_dom_plant"/>
</dbReference>
<feature type="region of interest" description="Disordered" evidence="1">
    <location>
        <begin position="27"/>
        <end position="58"/>
    </location>
</feature>
<dbReference type="InterPro" id="IPR002156">
    <property type="entry name" value="RNaseH_domain"/>
</dbReference>
<comment type="caution">
    <text evidence="3">The sequence shown here is derived from an EMBL/GenBank/DDBJ whole genome shotgun (WGS) entry which is preliminary data.</text>
</comment>
<dbReference type="OrthoDB" id="720924at2759"/>
<protein>
    <recommendedName>
        <fullName evidence="2">RNase H type-1 domain-containing protein</fullName>
    </recommendedName>
</protein>
<dbReference type="InterPro" id="IPR036397">
    <property type="entry name" value="RNaseH_sf"/>
</dbReference>
<keyword evidence="4" id="KW-1185">Reference proteome</keyword>
<gene>
    <name evidence="3" type="ORF">HU200_005777</name>
</gene>
<dbReference type="AlphaFoldDB" id="A0A835FRE5"/>
<dbReference type="InterPro" id="IPR052929">
    <property type="entry name" value="RNase_H-like_EbsB-rel"/>
</dbReference>
<evidence type="ECO:0000259" key="2">
    <source>
        <dbReference type="Pfam" id="PF13456"/>
    </source>
</evidence>
<dbReference type="Gene3D" id="3.30.420.10">
    <property type="entry name" value="Ribonuclease H-like superfamily/Ribonuclease H"/>
    <property type="match status" value="1"/>
</dbReference>
<dbReference type="SUPFAM" id="SSF53098">
    <property type="entry name" value="Ribonuclease H-like"/>
    <property type="match status" value="1"/>
</dbReference>